<dbReference type="PANTHER" id="PTHR21600">
    <property type="entry name" value="MITOCHONDRIAL RNA PSEUDOURIDINE SYNTHASE"/>
    <property type="match status" value="1"/>
</dbReference>
<dbReference type="InterPro" id="IPR020103">
    <property type="entry name" value="PsdUridine_synth_cat_dom_sf"/>
</dbReference>
<dbReference type="InterPro" id="IPR050188">
    <property type="entry name" value="RluA_PseudoU_synthase"/>
</dbReference>
<feature type="domain" description="Pseudouridine synthase RsuA/RluA-like" evidence="3">
    <location>
        <begin position="16"/>
        <end position="154"/>
    </location>
</feature>
<evidence type="ECO:0000259" key="3">
    <source>
        <dbReference type="Pfam" id="PF00849"/>
    </source>
</evidence>
<dbReference type="Pfam" id="PF00849">
    <property type="entry name" value="PseudoU_synth_2"/>
    <property type="match status" value="1"/>
</dbReference>
<dbReference type="GO" id="GO:0006396">
    <property type="term" value="P:RNA processing"/>
    <property type="evidence" value="ECO:0007669"/>
    <property type="project" value="UniProtKB-ARBA"/>
</dbReference>
<sequence length="221" mass="25059">MQTPPLECLYEDEWMIAVNKPAGQLVHPADHPQPDDIVTMKLVRDYLGTRVYAAHRLDRPTCGVLIFAKGKTAARALGRAFDRKQVSKIYQAIVTGQPTTETWTCREPLRKDENAPAKEAITDFRLLKSVGLDLALLEALPRTGRYHQIRKHLQICGHPIVGDFRYAGKEFCHAQSEKLGTETRMLLQCKQMELPHPVENRALTIKAPIDPCFEKLLKSHK</sequence>
<dbReference type="Gene3D" id="3.30.2350.10">
    <property type="entry name" value="Pseudouridine synthase"/>
    <property type="match status" value="1"/>
</dbReference>
<dbReference type="GO" id="GO:0009982">
    <property type="term" value="F:pseudouridine synthase activity"/>
    <property type="evidence" value="ECO:0007669"/>
    <property type="project" value="InterPro"/>
</dbReference>
<comment type="similarity">
    <text evidence="1">Belongs to the pseudouridine synthase RluA family.</text>
</comment>
<dbReference type="PANTHER" id="PTHR21600:SF83">
    <property type="entry name" value="PSEUDOURIDYLATE SYNTHASE RPUSD4, MITOCHONDRIAL"/>
    <property type="match status" value="1"/>
</dbReference>
<dbReference type="GO" id="GO:0140098">
    <property type="term" value="F:catalytic activity, acting on RNA"/>
    <property type="evidence" value="ECO:0007669"/>
    <property type="project" value="UniProtKB-ARBA"/>
</dbReference>
<proteinExistence type="inferred from homology"/>
<dbReference type="GO" id="GO:0001522">
    <property type="term" value="P:pseudouridine synthesis"/>
    <property type="evidence" value="ECO:0007669"/>
    <property type="project" value="InterPro"/>
</dbReference>
<dbReference type="PROSITE" id="PS01129">
    <property type="entry name" value="PSI_RLU"/>
    <property type="match status" value="1"/>
</dbReference>
<reference evidence="4" key="2">
    <citation type="submission" date="2020-09" db="EMBL/GenBank/DDBJ databases">
        <authorList>
            <person name="Sun Q."/>
            <person name="Kim S."/>
        </authorList>
    </citation>
    <scope>NUCLEOTIDE SEQUENCE</scope>
    <source>
        <strain evidence="4">KCTC 12988</strain>
    </source>
</reference>
<accession>A0A918TWF8</accession>
<dbReference type="InterPro" id="IPR006145">
    <property type="entry name" value="PsdUridine_synth_RsuA/RluA"/>
</dbReference>
<evidence type="ECO:0000256" key="2">
    <source>
        <dbReference type="ARBA" id="ARBA00023235"/>
    </source>
</evidence>
<reference evidence="4" key="1">
    <citation type="journal article" date="2014" name="Int. J. Syst. Evol. Microbiol.">
        <title>Complete genome sequence of Corynebacterium casei LMG S-19264T (=DSM 44701T), isolated from a smear-ripened cheese.</title>
        <authorList>
            <consortium name="US DOE Joint Genome Institute (JGI-PGF)"/>
            <person name="Walter F."/>
            <person name="Albersmeier A."/>
            <person name="Kalinowski J."/>
            <person name="Ruckert C."/>
        </authorList>
    </citation>
    <scope>NUCLEOTIDE SEQUENCE</scope>
    <source>
        <strain evidence="4">KCTC 12988</strain>
    </source>
</reference>
<gene>
    <name evidence="4" type="ORF">GCM10007100_33760</name>
</gene>
<dbReference type="GO" id="GO:0003723">
    <property type="term" value="F:RNA binding"/>
    <property type="evidence" value="ECO:0007669"/>
    <property type="project" value="InterPro"/>
</dbReference>
<dbReference type="EMBL" id="BMXI01000016">
    <property type="protein sequence ID" value="GHC63407.1"/>
    <property type="molecule type" value="Genomic_DNA"/>
</dbReference>
<dbReference type="InterPro" id="IPR006224">
    <property type="entry name" value="PsdUridine_synth_RluA-like_CS"/>
</dbReference>
<evidence type="ECO:0000313" key="5">
    <source>
        <dbReference type="Proteomes" id="UP000644507"/>
    </source>
</evidence>
<dbReference type="Proteomes" id="UP000644507">
    <property type="component" value="Unassembled WGS sequence"/>
</dbReference>
<dbReference type="AlphaFoldDB" id="A0A918TWF8"/>
<keyword evidence="5" id="KW-1185">Reference proteome</keyword>
<name>A0A918TWF8_9BACT</name>
<evidence type="ECO:0000313" key="4">
    <source>
        <dbReference type="EMBL" id="GHC63407.1"/>
    </source>
</evidence>
<protein>
    <submittedName>
        <fullName evidence="4">tRNA pseudouridine(65) synthase TruC</fullName>
    </submittedName>
</protein>
<evidence type="ECO:0000256" key="1">
    <source>
        <dbReference type="ARBA" id="ARBA00010876"/>
    </source>
</evidence>
<keyword evidence="2" id="KW-0413">Isomerase</keyword>
<dbReference type="RefSeq" id="WP_189572634.1">
    <property type="nucleotide sequence ID" value="NZ_BMXI01000016.1"/>
</dbReference>
<dbReference type="SUPFAM" id="SSF55120">
    <property type="entry name" value="Pseudouridine synthase"/>
    <property type="match status" value="1"/>
</dbReference>
<organism evidence="4 5">
    <name type="scientific">Roseibacillus persicicus</name>
    <dbReference type="NCBI Taxonomy" id="454148"/>
    <lineage>
        <taxon>Bacteria</taxon>
        <taxon>Pseudomonadati</taxon>
        <taxon>Verrucomicrobiota</taxon>
        <taxon>Verrucomicrobiia</taxon>
        <taxon>Verrucomicrobiales</taxon>
        <taxon>Verrucomicrobiaceae</taxon>
        <taxon>Roseibacillus</taxon>
    </lineage>
</organism>
<comment type="caution">
    <text evidence="4">The sequence shown here is derived from an EMBL/GenBank/DDBJ whole genome shotgun (WGS) entry which is preliminary data.</text>
</comment>